<name>A0A392SBJ7_9FABA</name>
<keyword evidence="2" id="KW-1185">Reference proteome</keyword>
<dbReference type="AlphaFoldDB" id="A0A392SBJ7"/>
<sequence length="84" mass="9391">TVVDGITIDLKAMWRIVEYTMKSRLWKSEIALKYLQAALGARRAQILAWPLFWVRRALILVSELPAAPGASPWARGAPMSLADL</sequence>
<protein>
    <submittedName>
        <fullName evidence="1">Uncharacterized protein</fullName>
    </submittedName>
</protein>
<dbReference type="Proteomes" id="UP000265520">
    <property type="component" value="Unassembled WGS sequence"/>
</dbReference>
<evidence type="ECO:0000313" key="2">
    <source>
        <dbReference type="Proteomes" id="UP000265520"/>
    </source>
</evidence>
<feature type="non-terminal residue" evidence="1">
    <location>
        <position position="84"/>
    </location>
</feature>
<accession>A0A392SBJ7</accession>
<feature type="non-terminal residue" evidence="1">
    <location>
        <position position="1"/>
    </location>
</feature>
<comment type="caution">
    <text evidence="1">The sequence shown here is derived from an EMBL/GenBank/DDBJ whole genome shotgun (WGS) entry which is preliminary data.</text>
</comment>
<organism evidence="1 2">
    <name type="scientific">Trifolium medium</name>
    <dbReference type="NCBI Taxonomy" id="97028"/>
    <lineage>
        <taxon>Eukaryota</taxon>
        <taxon>Viridiplantae</taxon>
        <taxon>Streptophyta</taxon>
        <taxon>Embryophyta</taxon>
        <taxon>Tracheophyta</taxon>
        <taxon>Spermatophyta</taxon>
        <taxon>Magnoliopsida</taxon>
        <taxon>eudicotyledons</taxon>
        <taxon>Gunneridae</taxon>
        <taxon>Pentapetalae</taxon>
        <taxon>rosids</taxon>
        <taxon>fabids</taxon>
        <taxon>Fabales</taxon>
        <taxon>Fabaceae</taxon>
        <taxon>Papilionoideae</taxon>
        <taxon>50 kb inversion clade</taxon>
        <taxon>NPAAA clade</taxon>
        <taxon>Hologalegina</taxon>
        <taxon>IRL clade</taxon>
        <taxon>Trifolieae</taxon>
        <taxon>Trifolium</taxon>
    </lineage>
</organism>
<reference evidence="1 2" key="1">
    <citation type="journal article" date="2018" name="Front. Plant Sci.">
        <title>Red Clover (Trifolium pratense) and Zigzag Clover (T. medium) - A Picture of Genomic Similarities and Differences.</title>
        <authorList>
            <person name="Dluhosova J."/>
            <person name="Istvanek J."/>
            <person name="Nedelnik J."/>
            <person name="Repkova J."/>
        </authorList>
    </citation>
    <scope>NUCLEOTIDE SEQUENCE [LARGE SCALE GENOMIC DNA]</scope>
    <source>
        <strain evidence="2">cv. 10/8</strain>
        <tissue evidence="1">Leaf</tissue>
    </source>
</reference>
<evidence type="ECO:0000313" key="1">
    <source>
        <dbReference type="EMBL" id="MCI45236.1"/>
    </source>
</evidence>
<dbReference type="EMBL" id="LXQA010341122">
    <property type="protein sequence ID" value="MCI45236.1"/>
    <property type="molecule type" value="Genomic_DNA"/>
</dbReference>
<proteinExistence type="predicted"/>